<accession>A0A5B0EMB6</accession>
<reference evidence="1 2" key="1">
    <citation type="submission" date="2019-07" db="EMBL/GenBank/DDBJ databases">
        <title>Analysis of the biochemical properties, biological activity and biotechnological potential of siderophores and biosurfactants produced by Antarctic psychrotolerant bacteria.</title>
        <authorList>
            <person name="Styczynski M."/>
            <person name="Krucon T."/>
            <person name="Decewicz P."/>
            <person name="Dziewit L."/>
        </authorList>
    </citation>
    <scope>NUCLEOTIDE SEQUENCE [LARGE SCALE GENOMIC DNA]</scope>
    <source>
        <strain evidence="1 2">ANT_H27</strain>
    </source>
</reference>
<evidence type="ECO:0000313" key="2">
    <source>
        <dbReference type="Proteomes" id="UP000323856"/>
    </source>
</evidence>
<protein>
    <recommendedName>
        <fullName evidence="3">HTH HARE-type domain-containing protein</fullName>
    </recommendedName>
</protein>
<comment type="caution">
    <text evidence="1">The sequence shown here is derived from an EMBL/GenBank/DDBJ whole genome shotgun (WGS) entry which is preliminary data.</text>
</comment>
<gene>
    <name evidence="1" type="ORF">FQ154_01835</name>
</gene>
<sequence>MATPIALEDHSWTQDATDLIERWATEGRRFNADDLRRAMRPAPNPNMVGSVFRTAARRRLIEKVSGNTSTTKSRNGGHQYTWVGIREALKVAA</sequence>
<proteinExistence type="predicted"/>
<evidence type="ECO:0000313" key="1">
    <source>
        <dbReference type="EMBL" id="KAA0979926.1"/>
    </source>
</evidence>
<dbReference type="AlphaFoldDB" id="A0A5B0EMB6"/>
<name>A0A5B0EMB6_9MICC</name>
<organism evidence="1 2">
    <name type="scientific">Paeniglutamicibacter gangotriensis</name>
    <dbReference type="NCBI Taxonomy" id="254787"/>
    <lineage>
        <taxon>Bacteria</taxon>
        <taxon>Bacillati</taxon>
        <taxon>Actinomycetota</taxon>
        <taxon>Actinomycetes</taxon>
        <taxon>Micrococcales</taxon>
        <taxon>Micrococcaceae</taxon>
        <taxon>Paeniglutamicibacter</taxon>
    </lineage>
</organism>
<evidence type="ECO:0008006" key="3">
    <source>
        <dbReference type="Google" id="ProtNLM"/>
    </source>
</evidence>
<dbReference type="EMBL" id="VOBL01000001">
    <property type="protein sequence ID" value="KAA0979926.1"/>
    <property type="molecule type" value="Genomic_DNA"/>
</dbReference>
<dbReference type="Proteomes" id="UP000323856">
    <property type="component" value="Unassembled WGS sequence"/>
</dbReference>
<dbReference type="RefSeq" id="WP_149618472.1">
    <property type="nucleotide sequence ID" value="NZ_VOBL01000001.1"/>
</dbReference>
<dbReference type="OrthoDB" id="4948712at2"/>